<gene>
    <name evidence="2" type="ORF">H920_00098</name>
</gene>
<reference evidence="2 3" key="1">
    <citation type="submission" date="2013-11" db="EMBL/GenBank/DDBJ databases">
        <title>The Damaraland mole rat (Fukomys damarensis) genome and evolution of African mole rats.</title>
        <authorList>
            <person name="Gladyshev V.N."/>
            <person name="Fang X."/>
        </authorList>
    </citation>
    <scope>NUCLEOTIDE SEQUENCE [LARGE SCALE GENOMIC DNA]</scope>
    <source>
        <tissue evidence="2">Liver</tissue>
    </source>
</reference>
<keyword evidence="3" id="KW-1185">Reference proteome</keyword>
<accession>A0A091E243</accession>
<evidence type="ECO:0000313" key="3">
    <source>
        <dbReference type="Proteomes" id="UP000028990"/>
    </source>
</evidence>
<dbReference type="EMBL" id="KN120510">
    <property type="protein sequence ID" value="KFO38449.1"/>
    <property type="molecule type" value="Genomic_DNA"/>
</dbReference>
<evidence type="ECO:0000256" key="1">
    <source>
        <dbReference type="SAM" id="MobiDB-lite"/>
    </source>
</evidence>
<evidence type="ECO:0000313" key="2">
    <source>
        <dbReference type="EMBL" id="KFO38449.1"/>
    </source>
</evidence>
<organism evidence="2 3">
    <name type="scientific">Fukomys damarensis</name>
    <name type="common">Damaraland mole rat</name>
    <name type="synonym">Cryptomys damarensis</name>
    <dbReference type="NCBI Taxonomy" id="885580"/>
    <lineage>
        <taxon>Eukaryota</taxon>
        <taxon>Metazoa</taxon>
        <taxon>Chordata</taxon>
        <taxon>Craniata</taxon>
        <taxon>Vertebrata</taxon>
        <taxon>Euteleostomi</taxon>
        <taxon>Mammalia</taxon>
        <taxon>Eutheria</taxon>
        <taxon>Euarchontoglires</taxon>
        <taxon>Glires</taxon>
        <taxon>Rodentia</taxon>
        <taxon>Hystricomorpha</taxon>
        <taxon>Bathyergidae</taxon>
        <taxon>Fukomys</taxon>
    </lineage>
</organism>
<proteinExistence type="predicted"/>
<dbReference type="AlphaFoldDB" id="A0A091E243"/>
<feature type="compositionally biased region" description="Polar residues" evidence="1">
    <location>
        <begin position="21"/>
        <end position="39"/>
    </location>
</feature>
<sequence>MELELRLAPEGGSHTGEAGPTLSQPDQRSSLPRPQVNTPHCQESWKSFWLWSKRHLGTWPSRTWQKKLEPPLCQLCLAKIPTSHPHTAEIPSCVHLKAFRKHKVDSRRVIISVSPP</sequence>
<protein>
    <submittedName>
        <fullName evidence="2">Uncharacterized protein</fullName>
    </submittedName>
</protein>
<dbReference type="Proteomes" id="UP000028990">
    <property type="component" value="Unassembled WGS sequence"/>
</dbReference>
<feature type="region of interest" description="Disordered" evidence="1">
    <location>
        <begin position="1"/>
        <end position="39"/>
    </location>
</feature>
<name>A0A091E243_FUKDA</name>